<proteinExistence type="predicted"/>
<evidence type="ECO:0000313" key="1">
    <source>
        <dbReference type="EMBL" id="KAK3794441.1"/>
    </source>
</evidence>
<protein>
    <submittedName>
        <fullName evidence="1">Uncharacterized protein</fullName>
    </submittedName>
</protein>
<dbReference type="AlphaFoldDB" id="A0AAE1AW94"/>
<dbReference type="Proteomes" id="UP001283361">
    <property type="component" value="Unassembled WGS sequence"/>
</dbReference>
<organism evidence="1 2">
    <name type="scientific">Elysia crispata</name>
    <name type="common">lettuce slug</name>
    <dbReference type="NCBI Taxonomy" id="231223"/>
    <lineage>
        <taxon>Eukaryota</taxon>
        <taxon>Metazoa</taxon>
        <taxon>Spiralia</taxon>
        <taxon>Lophotrochozoa</taxon>
        <taxon>Mollusca</taxon>
        <taxon>Gastropoda</taxon>
        <taxon>Heterobranchia</taxon>
        <taxon>Euthyneura</taxon>
        <taxon>Panpulmonata</taxon>
        <taxon>Sacoglossa</taxon>
        <taxon>Placobranchoidea</taxon>
        <taxon>Plakobranchidae</taxon>
        <taxon>Elysia</taxon>
    </lineage>
</organism>
<name>A0AAE1AW94_9GAST</name>
<accession>A0AAE1AW94</accession>
<gene>
    <name evidence="1" type="ORF">RRG08_047072</name>
</gene>
<evidence type="ECO:0000313" key="2">
    <source>
        <dbReference type="Proteomes" id="UP001283361"/>
    </source>
</evidence>
<comment type="caution">
    <text evidence="1">The sequence shown here is derived from an EMBL/GenBank/DDBJ whole genome shotgun (WGS) entry which is preliminary data.</text>
</comment>
<reference evidence="1" key="1">
    <citation type="journal article" date="2023" name="G3 (Bethesda)">
        <title>A reference genome for the long-term kleptoplast-retaining sea slug Elysia crispata morphotype clarki.</title>
        <authorList>
            <person name="Eastman K.E."/>
            <person name="Pendleton A.L."/>
            <person name="Shaikh M.A."/>
            <person name="Suttiyut T."/>
            <person name="Ogas R."/>
            <person name="Tomko P."/>
            <person name="Gavelis G."/>
            <person name="Widhalm J.R."/>
            <person name="Wisecaver J.H."/>
        </authorList>
    </citation>
    <scope>NUCLEOTIDE SEQUENCE</scope>
    <source>
        <strain evidence="1">ECLA1</strain>
    </source>
</reference>
<keyword evidence="2" id="KW-1185">Reference proteome</keyword>
<sequence>MENDESNIYIFLAKKTKQLSRETQEWMEDEVMRIYMEARQKDRAQERRQEMAPYPAHIGYNRYALPATTRLDAYYTANNEYGLQYEHGNAI</sequence>
<dbReference type="EMBL" id="JAWDGP010001117">
    <property type="protein sequence ID" value="KAK3794441.1"/>
    <property type="molecule type" value="Genomic_DNA"/>
</dbReference>